<dbReference type="EMBL" id="JAAXOY010000027">
    <property type="protein sequence ID" value="NKY38448.1"/>
    <property type="molecule type" value="Genomic_DNA"/>
</dbReference>
<accession>A0ABX1K0C8</accession>
<dbReference type="Proteomes" id="UP000777774">
    <property type="component" value="Unassembled WGS sequence"/>
</dbReference>
<dbReference type="InterPro" id="IPR002934">
    <property type="entry name" value="Polymerase_NTP_transf_dom"/>
</dbReference>
<name>A0ABX1K0C8_9CELL</name>
<dbReference type="SUPFAM" id="SSF81301">
    <property type="entry name" value="Nucleotidyltransferase"/>
    <property type="match status" value="1"/>
</dbReference>
<dbReference type="InterPro" id="IPR043519">
    <property type="entry name" value="NT_sf"/>
</dbReference>
<dbReference type="Gene3D" id="3.30.460.10">
    <property type="entry name" value="Beta Polymerase, domain 2"/>
    <property type="match status" value="1"/>
</dbReference>
<organism evidence="11 12">
    <name type="scientific">Cellulomonas septica</name>
    <dbReference type="NCBI Taxonomy" id="285080"/>
    <lineage>
        <taxon>Bacteria</taxon>
        <taxon>Bacillati</taxon>
        <taxon>Actinomycetota</taxon>
        <taxon>Actinomycetes</taxon>
        <taxon>Micrococcales</taxon>
        <taxon>Cellulomonadaceae</taxon>
        <taxon>Cellulomonas</taxon>
    </lineage>
</organism>
<evidence type="ECO:0000256" key="7">
    <source>
        <dbReference type="ARBA" id="ARBA00022840"/>
    </source>
</evidence>
<comment type="similarity">
    <text evidence="9">Belongs to the MntA antitoxin family.</text>
</comment>
<keyword evidence="2" id="KW-1277">Toxin-antitoxin system</keyword>
<protein>
    <recommendedName>
        <fullName evidence="10">Polymerase nucleotidyl transferase domain-containing protein</fullName>
    </recommendedName>
</protein>
<evidence type="ECO:0000259" key="10">
    <source>
        <dbReference type="Pfam" id="PF01909"/>
    </source>
</evidence>
<keyword evidence="8" id="KW-0460">Magnesium</keyword>
<keyword evidence="5" id="KW-0479">Metal-binding</keyword>
<dbReference type="CDD" id="cd05403">
    <property type="entry name" value="NT_KNTase_like"/>
    <property type="match status" value="1"/>
</dbReference>
<proteinExistence type="inferred from homology"/>
<evidence type="ECO:0000313" key="12">
    <source>
        <dbReference type="Proteomes" id="UP000777774"/>
    </source>
</evidence>
<comment type="caution">
    <text evidence="11">The sequence shown here is derived from an EMBL/GenBank/DDBJ whole genome shotgun (WGS) entry which is preliminary data.</text>
</comment>
<dbReference type="Pfam" id="PF01909">
    <property type="entry name" value="NTP_transf_2"/>
    <property type="match status" value="1"/>
</dbReference>
<evidence type="ECO:0000256" key="6">
    <source>
        <dbReference type="ARBA" id="ARBA00022741"/>
    </source>
</evidence>
<keyword evidence="3" id="KW-0808">Transferase</keyword>
<keyword evidence="7" id="KW-0067">ATP-binding</keyword>
<evidence type="ECO:0000256" key="2">
    <source>
        <dbReference type="ARBA" id="ARBA00022649"/>
    </source>
</evidence>
<reference evidence="11 12" key="1">
    <citation type="submission" date="2020-04" db="EMBL/GenBank/DDBJ databases">
        <title>MicrobeNet Type strains.</title>
        <authorList>
            <person name="Nicholson A.C."/>
        </authorList>
    </citation>
    <scope>NUCLEOTIDE SEQUENCE [LARGE SCALE GENOMIC DNA]</scope>
    <source>
        <strain evidence="11 12">ATCC BAA-787</strain>
    </source>
</reference>
<keyword evidence="6" id="KW-0547">Nucleotide-binding</keyword>
<keyword evidence="12" id="KW-1185">Reference proteome</keyword>
<dbReference type="PANTHER" id="PTHR33571:SF12">
    <property type="entry name" value="BSL3053 PROTEIN"/>
    <property type="match status" value="1"/>
</dbReference>
<evidence type="ECO:0000256" key="4">
    <source>
        <dbReference type="ARBA" id="ARBA00022695"/>
    </source>
</evidence>
<dbReference type="PANTHER" id="PTHR33571">
    <property type="entry name" value="SSL8005 PROTEIN"/>
    <property type="match status" value="1"/>
</dbReference>
<evidence type="ECO:0000256" key="3">
    <source>
        <dbReference type="ARBA" id="ARBA00022679"/>
    </source>
</evidence>
<evidence type="ECO:0000256" key="1">
    <source>
        <dbReference type="ARBA" id="ARBA00001946"/>
    </source>
</evidence>
<evidence type="ECO:0000256" key="9">
    <source>
        <dbReference type="ARBA" id="ARBA00038276"/>
    </source>
</evidence>
<evidence type="ECO:0000256" key="5">
    <source>
        <dbReference type="ARBA" id="ARBA00022723"/>
    </source>
</evidence>
<evidence type="ECO:0000256" key="8">
    <source>
        <dbReference type="ARBA" id="ARBA00022842"/>
    </source>
</evidence>
<evidence type="ECO:0000313" key="11">
    <source>
        <dbReference type="EMBL" id="NKY38448.1"/>
    </source>
</evidence>
<gene>
    <name evidence="11" type="ORF">HGA02_02605</name>
</gene>
<keyword evidence="4" id="KW-0548">Nucleotidyltransferase</keyword>
<feature type="domain" description="Polymerase nucleotidyl transferase" evidence="10">
    <location>
        <begin position="36"/>
        <end position="95"/>
    </location>
</feature>
<sequence length="112" mass="11868">MSRIASGVDVSDDTCEGRLAKVHAHRSEIRAAARRAGATHIAVFGSVARGEDGPASDIDFLVDVDVREVGLFPLMDLARDLEQILGERVDVASRHVLADHVVASVLAEAVAV</sequence>
<dbReference type="InterPro" id="IPR052038">
    <property type="entry name" value="Type-VII_TA_antitoxin"/>
</dbReference>
<comment type="cofactor">
    <cofactor evidence="1">
        <name>Mg(2+)</name>
        <dbReference type="ChEBI" id="CHEBI:18420"/>
    </cofactor>
</comment>